<dbReference type="EMBL" id="JANEYF010003955">
    <property type="protein sequence ID" value="KAJ8932865.1"/>
    <property type="molecule type" value="Genomic_DNA"/>
</dbReference>
<proteinExistence type="inferred from homology"/>
<dbReference type="Pfam" id="PF14913">
    <property type="entry name" value="DPCD"/>
    <property type="match status" value="1"/>
</dbReference>
<accession>A0AAV8X2T9</accession>
<protein>
    <recommendedName>
        <fullName evidence="2">Protein DPCD</fullName>
    </recommendedName>
</protein>
<gene>
    <name evidence="3" type="ORF">NQ314_014379</name>
</gene>
<dbReference type="PRINTS" id="PR02065">
    <property type="entry name" value="PROTEINDPCD"/>
</dbReference>
<evidence type="ECO:0000313" key="3">
    <source>
        <dbReference type="EMBL" id="KAJ8932865.1"/>
    </source>
</evidence>
<dbReference type="PANTHER" id="PTHR31921">
    <property type="entry name" value="PROTEIN DPCD"/>
    <property type="match status" value="1"/>
</dbReference>
<keyword evidence="4" id="KW-1185">Reference proteome</keyword>
<evidence type="ECO:0000256" key="1">
    <source>
        <dbReference type="ARBA" id="ARBA00010597"/>
    </source>
</evidence>
<evidence type="ECO:0000313" key="4">
    <source>
        <dbReference type="Proteomes" id="UP001162156"/>
    </source>
</evidence>
<comment type="caution">
    <text evidence="3">The sequence shown here is derived from an EMBL/GenBank/DDBJ whole genome shotgun (WGS) entry which is preliminary data.</text>
</comment>
<dbReference type="AlphaFoldDB" id="A0AAV8X2T9"/>
<comment type="similarity">
    <text evidence="1">Belongs to the DPCD family.</text>
</comment>
<dbReference type="PANTHER" id="PTHR31921:SF1">
    <property type="entry name" value="PROTEIN DPCD"/>
    <property type="match status" value="1"/>
</dbReference>
<organism evidence="3 4">
    <name type="scientific">Rhamnusium bicolor</name>
    <dbReference type="NCBI Taxonomy" id="1586634"/>
    <lineage>
        <taxon>Eukaryota</taxon>
        <taxon>Metazoa</taxon>
        <taxon>Ecdysozoa</taxon>
        <taxon>Arthropoda</taxon>
        <taxon>Hexapoda</taxon>
        <taxon>Insecta</taxon>
        <taxon>Pterygota</taxon>
        <taxon>Neoptera</taxon>
        <taxon>Endopterygota</taxon>
        <taxon>Coleoptera</taxon>
        <taxon>Polyphaga</taxon>
        <taxon>Cucujiformia</taxon>
        <taxon>Chrysomeloidea</taxon>
        <taxon>Cerambycidae</taxon>
        <taxon>Lepturinae</taxon>
        <taxon>Rhagiini</taxon>
        <taxon>Rhamnusium</taxon>
    </lineage>
</organism>
<name>A0AAV8X2T9_9CUCU</name>
<evidence type="ECO:0000256" key="2">
    <source>
        <dbReference type="ARBA" id="ARBA00020330"/>
    </source>
</evidence>
<dbReference type="Proteomes" id="UP001162156">
    <property type="component" value="Unassembled WGS sequence"/>
</dbReference>
<sequence>MVEEYNLDTNVVTRRAWRCNKQLKDEDKWDVEIGDPQPIYNKEENMMIRENSNQPFISRRITKTNLEWRIRNLPYSIETYSVMADRDSRCLIVRTTNKKYYKKLEIPDLDRLNLIPEQENVSFSHKFNTLIITYKKPKKLVEMEKTILEEIKQVQPKHQQDMNNCKPS</sequence>
<reference evidence="3" key="1">
    <citation type="journal article" date="2023" name="Insect Mol. Biol.">
        <title>Genome sequencing provides insights into the evolution of gene families encoding plant cell wall-degrading enzymes in longhorned beetles.</title>
        <authorList>
            <person name="Shin N.R."/>
            <person name="Okamura Y."/>
            <person name="Kirsch R."/>
            <person name="Pauchet Y."/>
        </authorList>
    </citation>
    <scope>NUCLEOTIDE SEQUENCE</scope>
    <source>
        <strain evidence="3">RBIC_L_NR</strain>
    </source>
</reference>
<dbReference type="InterPro" id="IPR026224">
    <property type="entry name" value="DPCD"/>
</dbReference>